<dbReference type="AlphaFoldDB" id="A0A1I1WEY4"/>
<sequence>MSKKQCKEKISGIKRRLSGLVSPVPKSKEKSFIVIKSLSGIGTGLQIPKIMRCGLKIHNDSGVHRQTTAEIKNIRP</sequence>
<name>A0A1I1WEY4_9BACT</name>
<evidence type="ECO:0000313" key="2">
    <source>
        <dbReference type="Proteomes" id="UP000181976"/>
    </source>
</evidence>
<dbReference type="InParanoid" id="A0A1I1WEY4"/>
<proteinExistence type="predicted"/>
<evidence type="ECO:0000313" key="1">
    <source>
        <dbReference type="EMBL" id="SFD93642.1"/>
    </source>
</evidence>
<organism evidence="1 2">
    <name type="scientific">Thermophagus xiamenensis</name>
    <dbReference type="NCBI Taxonomy" id="385682"/>
    <lineage>
        <taxon>Bacteria</taxon>
        <taxon>Pseudomonadati</taxon>
        <taxon>Bacteroidota</taxon>
        <taxon>Bacteroidia</taxon>
        <taxon>Marinilabiliales</taxon>
        <taxon>Marinilabiliaceae</taxon>
        <taxon>Thermophagus</taxon>
    </lineage>
</organism>
<dbReference type="EMBL" id="FONA01000004">
    <property type="protein sequence ID" value="SFD93642.1"/>
    <property type="molecule type" value="Genomic_DNA"/>
</dbReference>
<dbReference type="STRING" id="385682.SAMN05444380_10472"/>
<dbReference type="Proteomes" id="UP000181976">
    <property type="component" value="Unassembled WGS sequence"/>
</dbReference>
<protein>
    <submittedName>
        <fullName evidence="1">Uncharacterized protein</fullName>
    </submittedName>
</protein>
<gene>
    <name evidence="1" type="ORF">SAMN05444380_10472</name>
</gene>
<keyword evidence="2" id="KW-1185">Reference proteome</keyword>
<reference evidence="1 2" key="1">
    <citation type="submission" date="2016-10" db="EMBL/GenBank/DDBJ databases">
        <authorList>
            <person name="de Groot N.N."/>
        </authorList>
    </citation>
    <scope>NUCLEOTIDE SEQUENCE [LARGE SCALE GENOMIC DNA]</scope>
    <source>
        <strain evidence="1 2">DSM 19012</strain>
    </source>
</reference>
<accession>A0A1I1WEY4</accession>